<sequence>MSQTAKSSAKAQDTSGEAEKSSKNGNARLRWTALIVLFVLTFGGVLAYWRYAEIYPSTDNAYTGADIVRIAPLVAGQVIEVYVGEDQMVSKGDPLFDIDPSPYDAALRGARAQFDAAADAAGTEGENLKAAADDMETKRVALVEALGQYRAAEKAANSEATATGPALADALKAVRDAEEAYKDAHQAFNEAQDKSMIVTVPTAKLRGAAAQLDKATEDRVKTHVISPGDGWVSNVHVRPGAVMNAGTPAFALVESGPWWVDANFKETDLARIRRGQPATIELDMYPGYAIEGTVESISPGSGALFSVLPPENATGNWVKVTQRFPVRIRIGGKVDPERPLRVGATATVTVDTTGTGTKDAKADANVGAKAEPATQNTASTSTR</sequence>
<evidence type="ECO:0000259" key="4">
    <source>
        <dbReference type="Pfam" id="PF25917"/>
    </source>
</evidence>
<keyword evidence="3" id="KW-0812">Transmembrane</keyword>
<keyword evidence="1" id="KW-0175">Coiled coil</keyword>
<feature type="domain" description="p-hydroxybenzoic acid efflux pump subunit AaeA-like beta-barrel" evidence="5">
    <location>
        <begin position="259"/>
        <end position="350"/>
    </location>
</feature>
<dbReference type="Gene3D" id="2.40.50.100">
    <property type="match status" value="1"/>
</dbReference>
<keyword evidence="3" id="KW-1133">Transmembrane helix</keyword>
<organism evidence="6 7">
    <name type="scientific">Methyloceanibacter methanicus</name>
    <dbReference type="NCBI Taxonomy" id="1774968"/>
    <lineage>
        <taxon>Bacteria</taxon>
        <taxon>Pseudomonadati</taxon>
        <taxon>Pseudomonadota</taxon>
        <taxon>Alphaproteobacteria</taxon>
        <taxon>Hyphomicrobiales</taxon>
        <taxon>Hyphomicrobiaceae</taxon>
        <taxon>Methyloceanibacter</taxon>
    </lineage>
</organism>
<feature type="region of interest" description="Disordered" evidence="2">
    <location>
        <begin position="351"/>
        <end position="383"/>
    </location>
</feature>
<comment type="caution">
    <text evidence="6">The sequence shown here is derived from an EMBL/GenBank/DDBJ whole genome shotgun (WGS) entry which is preliminary data.</text>
</comment>
<evidence type="ECO:0000256" key="1">
    <source>
        <dbReference type="SAM" id="Coils"/>
    </source>
</evidence>
<dbReference type="SUPFAM" id="SSF111369">
    <property type="entry name" value="HlyD-like secretion proteins"/>
    <property type="match status" value="2"/>
</dbReference>
<dbReference type="EMBL" id="LPWG01000007">
    <property type="protein sequence ID" value="ODS00344.1"/>
    <property type="molecule type" value="Genomic_DNA"/>
</dbReference>
<feature type="transmembrane region" description="Helical" evidence="3">
    <location>
        <begin position="29"/>
        <end position="49"/>
    </location>
</feature>
<dbReference type="RefSeq" id="WP_069436573.1">
    <property type="nucleotide sequence ID" value="NZ_LPWG01000007.1"/>
</dbReference>
<dbReference type="Proteomes" id="UP000094501">
    <property type="component" value="Unassembled WGS sequence"/>
</dbReference>
<dbReference type="STRING" id="1774968.AUC68_00800"/>
<dbReference type="OrthoDB" id="9811754at2"/>
<evidence type="ECO:0000313" key="6">
    <source>
        <dbReference type="EMBL" id="ODS00344.1"/>
    </source>
</evidence>
<dbReference type="Gene3D" id="2.40.30.170">
    <property type="match status" value="1"/>
</dbReference>
<feature type="compositionally biased region" description="Polar residues" evidence="2">
    <location>
        <begin position="373"/>
        <end position="383"/>
    </location>
</feature>
<protein>
    <submittedName>
        <fullName evidence="6">Uncharacterized protein</fullName>
    </submittedName>
</protein>
<reference evidence="6 7" key="1">
    <citation type="journal article" date="2016" name="Environ. Microbiol.">
        <title>New Methyloceanibacter diversity from North Sea sediments includes methanotroph containing solely the soluble methane monooxygenase.</title>
        <authorList>
            <person name="Vekeman B."/>
            <person name="Kerckhof F.M."/>
            <person name="Cremers G."/>
            <person name="de Vos P."/>
            <person name="Vandamme P."/>
            <person name="Boon N."/>
            <person name="Op den Camp H.J."/>
            <person name="Heylen K."/>
        </authorList>
    </citation>
    <scope>NUCLEOTIDE SEQUENCE [LARGE SCALE GENOMIC DNA]</scope>
    <source>
        <strain evidence="6 7">R-67174</strain>
    </source>
</reference>
<evidence type="ECO:0000256" key="3">
    <source>
        <dbReference type="SAM" id="Phobius"/>
    </source>
</evidence>
<dbReference type="PANTHER" id="PTHR30386:SF24">
    <property type="entry name" value="MULTIDRUG RESISTANCE EFFLUX PUMP"/>
    <property type="match status" value="1"/>
</dbReference>
<feature type="coiled-coil region" evidence="1">
    <location>
        <begin position="167"/>
        <end position="194"/>
    </location>
</feature>
<feature type="region of interest" description="Disordered" evidence="2">
    <location>
        <begin position="1"/>
        <end position="23"/>
    </location>
</feature>
<keyword evidence="7" id="KW-1185">Reference proteome</keyword>
<proteinExistence type="predicted"/>
<name>A0A1E3W3K0_9HYPH</name>
<keyword evidence="3" id="KW-0472">Membrane</keyword>
<dbReference type="GO" id="GO:0055085">
    <property type="term" value="P:transmembrane transport"/>
    <property type="evidence" value="ECO:0007669"/>
    <property type="project" value="InterPro"/>
</dbReference>
<dbReference type="InterPro" id="IPR058625">
    <property type="entry name" value="MdtA-like_BSH"/>
</dbReference>
<evidence type="ECO:0000256" key="2">
    <source>
        <dbReference type="SAM" id="MobiDB-lite"/>
    </source>
</evidence>
<dbReference type="Pfam" id="PF25963">
    <property type="entry name" value="Beta-barrel_AAEA"/>
    <property type="match status" value="1"/>
</dbReference>
<evidence type="ECO:0000259" key="5">
    <source>
        <dbReference type="Pfam" id="PF25963"/>
    </source>
</evidence>
<evidence type="ECO:0000313" key="7">
    <source>
        <dbReference type="Proteomes" id="UP000094501"/>
    </source>
</evidence>
<feature type="domain" description="Multidrug resistance protein MdtA-like barrel-sandwich hybrid" evidence="4">
    <location>
        <begin position="67"/>
        <end position="253"/>
    </location>
</feature>
<dbReference type="Pfam" id="PF25917">
    <property type="entry name" value="BSH_RND"/>
    <property type="match status" value="1"/>
</dbReference>
<dbReference type="InterPro" id="IPR058634">
    <property type="entry name" value="AaeA-lik-b-barrel"/>
</dbReference>
<dbReference type="InterPro" id="IPR050739">
    <property type="entry name" value="MFP"/>
</dbReference>
<gene>
    <name evidence="6" type="ORF">AUC68_00800</name>
</gene>
<dbReference type="PANTHER" id="PTHR30386">
    <property type="entry name" value="MEMBRANE FUSION SUBUNIT OF EMRAB-TOLC MULTIDRUG EFFLUX PUMP"/>
    <property type="match status" value="1"/>
</dbReference>
<accession>A0A1E3W3K0</accession>
<dbReference type="AlphaFoldDB" id="A0A1E3W3K0"/>
<feature type="compositionally biased region" description="Polar residues" evidence="2">
    <location>
        <begin position="1"/>
        <end position="15"/>
    </location>
</feature>